<evidence type="ECO:0000256" key="1">
    <source>
        <dbReference type="SAM" id="MobiDB-lite"/>
    </source>
</evidence>
<evidence type="ECO:0000313" key="3">
    <source>
        <dbReference type="Proteomes" id="UP000614610"/>
    </source>
</evidence>
<feature type="compositionally biased region" description="Basic and acidic residues" evidence="1">
    <location>
        <begin position="28"/>
        <end position="42"/>
    </location>
</feature>
<dbReference type="Proteomes" id="UP000614610">
    <property type="component" value="Unassembled WGS sequence"/>
</dbReference>
<evidence type="ECO:0000313" key="2">
    <source>
        <dbReference type="EMBL" id="KAF3217319.1"/>
    </source>
</evidence>
<accession>A0A8H8VGJ2</accession>
<dbReference type="AlphaFoldDB" id="A0A8H8VGJ2"/>
<sequence>MARIPTRVAEEEEEEERKEEEEEEEEPRDIRDPRDNIRDEPILRGTLSGDGISLDLEDLVNAEYMDEKARGASRVKRPANYDFQSTFVGNNPLVLPEDYTSEVLEAPFNIQGPEVQLTENLETNNSPFIPNPLDER</sequence>
<dbReference type="EMBL" id="WIWT01000014">
    <property type="protein sequence ID" value="KAF3217319.1"/>
    <property type="molecule type" value="Genomic_DNA"/>
</dbReference>
<comment type="caution">
    <text evidence="2">The sequence shown here is derived from an EMBL/GenBank/DDBJ whole genome shotgun (WGS) entry which is preliminary data.</text>
</comment>
<feature type="compositionally biased region" description="Acidic residues" evidence="1">
    <location>
        <begin position="10"/>
        <end position="27"/>
    </location>
</feature>
<name>A0A8H8VGJ2_ORBOL</name>
<gene>
    <name evidence="2" type="ORF">TWF679_002332</name>
</gene>
<proteinExistence type="predicted"/>
<feature type="region of interest" description="Disordered" evidence="1">
    <location>
        <begin position="1"/>
        <end position="50"/>
    </location>
</feature>
<protein>
    <submittedName>
        <fullName evidence="2">Uncharacterized protein</fullName>
    </submittedName>
</protein>
<reference evidence="2" key="1">
    <citation type="submission" date="2019-06" db="EMBL/GenBank/DDBJ databases">
        <authorList>
            <person name="Palmer J.M."/>
        </authorList>
    </citation>
    <scope>NUCLEOTIDE SEQUENCE</scope>
    <source>
        <strain evidence="2">TWF679</strain>
    </source>
</reference>
<organism evidence="2 3">
    <name type="scientific">Orbilia oligospora</name>
    <name type="common">Nematode-trapping fungus</name>
    <name type="synonym">Arthrobotrys oligospora</name>
    <dbReference type="NCBI Taxonomy" id="2813651"/>
    <lineage>
        <taxon>Eukaryota</taxon>
        <taxon>Fungi</taxon>
        <taxon>Dikarya</taxon>
        <taxon>Ascomycota</taxon>
        <taxon>Pezizomycotina</taxon>
        <taxon>Orbiliomycetes</taxon>
        <taxon>Orbiliales</taxon>
        <taxon>Orbiliaceae</taxon>
        <taxon>Orbilia</taxon>
    </lineage>
</organism>
<dbReference type="OrthoDB" id="8062037at2759"/>